<dbReference type="GO" id="GO:0006520">
    <property type="term" value="P:amino acid metabolic process"/>
    <property type="evidence" value="ECO:0007669"/>
    <property type="project" value="InterPro"/>
</dbReference>
<dbReference type="Gene3D" id="3.40.640.10">
    <property type="entry name" value="Type I PLP-dependent aspartate aminotransferase-like (Major domain)"/>
    <property type="match status" value="1"/>
</dbReference>
<feature type="region of interest" description="Disordered" evidence="6">
    <location>
        <begin position="1"/>
        <end position="20"/>
    </location>
</feature>
<dbReference type="EMBL" id="CP033073">
    <property type="protein sequence ID" value="AYN43508.1"/>
    <property type="molecule type" value="Genomic_DNA"/>
</dbReference>
<reference evidence="8 9" key="1">
    <citation type="submission" date="2018-10" db="EMBL/GenBank/DDBJ databases">
        <title>The genome of Streptomyces dangxiongensis Z022.</title>
        <authorList>
            <person name="Zhang B."/>
        </authorList>
    </citation>
    <scope>NUCLEOTIDE SEQUENCE [LARGE SCALE GENOMIC DNA]</scope>
    <source>
        <strain evidence="8 9">Z022</strain>
    </source>
</reference>
<dbReference type="Proteomes" id="UP000268329">
    <property type="component" value="Chromosome"/>
</dbReference>
<dbReference type="InterPro" id="IPR015424">
    <property type="entry name" value="PyrdxlP-dep_Trfase"/>
</dbReference>
<dbReference type="GO" id="GO:0008483">
    <property type="term" value="F:transaminase activity"/>
    <property type="evidence" value="ECO:0007669"/>
    <property type="project" value="UniProtKB-KW"/>
</dbReference>
<evidence type="ECO:0000256" key="5">
    <source>
        <dbReference type="ARBA" id="ARBA00022898"/>
    </source>
</evidence>
<dbReference type="Pfam" id="PF00155">
    <property type="entry name" value="Aminotran_1_2"/>
    <property type="match status" value="1"/>
</dbReference>
<dbReference type="InterPro" id="IPR015421">
    <property type="entry name" value="PyrdxlP-dep_Trfase_major"/>
</dbReference>
<evidence type="ECO:0000313" key="9">
    <source>
        <dbReference type="Proteomes" id="UP000268329"/>
    </source>
</evidence>
<dbReference type="OrthoDB" id="2192472at2"/>
<evidence type="ECO:0000259" key="7">
    <source>
        <dbReference type="Pfam" id="PF00155"/>
    </source>
</evidence>
<dbReference type="PANTHER" id="PTHR46383">
    <property type="entry name" value="ASPARTATE AMINOTRANSFERASE"/>
    <property type="match status" value="1"/>
</dbReference>
<comment type="similarity">
    <text evidence="2">Belongs to the class-I pyridoxal-phosphate-dependent aminotransferase family.</text>
</comment>
<dbReference type="KEGG" id="sdd:D9753_05820"/>
<evidence type="ECO:0000313" key="8">
    <source>
        <dbReference type="EMBL" id="AYN43508.1"/>
    </source>
</evidence>
<proteinExistence type="inferred from homology"/>
<gene>
    <name evidence="8" type="ORF">D9753_05820</name>
</gene>
<dbReference type="PANTHER" id="PTHR46383:SF1">
    <property type="entry name" value="ASPARTATE AMINOTRANSFERASE"/>
    <property type="match status" value="1"/>
</dbReference>
<evidence type="ECO:0000256" key="2">
    <source>
        <dbReference type="ARBA" id="ARBA00007441"/>
    </source>
</evidence>
<name>A0A3G2JM40_9ACTN</name>
<dbReference type="InterPro" id="IPR004839">
    <property type="entry name" value="Aminotransferase_I/II_large"/>
</dbReference>
<feature type="compositionally biased region" description="Basic and acidic residues" evidence="6">
    <location>
        <begin position="1"/>
        <end position="12"/>
    </location>
</feature>
<evidence type="ECO:0000256" key="1">
    <source>
        <dbReference type="ARBA" id="ARBA00001933"/>
    </source>
</evidence>
<keyword evidence="4 8" id="KW-0808">Transferase</keyword>
<protein>
    <submittedName>
        <fullName evidence="8">Aminotransferase class I/II-fold pyridoxal phosphate-dependent enzyme</fullName>
    </submittedName>
</protein>
<dbReference type="SUPFAM" id="SSF53383">
    <property type="entry name" value="PLP-dependent transferases"/>
    <property type="match status" value="1"/>
</dbReference>
<dbReference type="AlphaFoldDB" id="A0A3G2JM40"/>
<feature type="domain" description="Aminotransferase class I/classII large" evidence="7">
    <location>
        <begin position="35"/>
        <end position="338"/>
    </location>
</feature>
<evidence type="ECO:0000256" key="3">
    <source>
        <dbReference type="ARBA" id="ARBA00022576"/>
    </source>
</evidence>
<dbReference type="RefSeq" id="WP_121790923.1">
    <property type="nucleotide sequence ID" value="NZ_CP033073.1"/>
</dbReference>
<keyword evidence="5" id="KW-0663">Pyridoxal phosphate</keyword>
<accession>A0A3G2JM40</accession>
<dbReference type="GO" id="GO:0030170">
    <property type="term" value="F:pyridoxal phosphate binding"/>
    <property type="evidence" value="ECO:0007669"/>
    <property type="project" value="InterPro"/>
</dbReference>
<evidence type="ECO:0000256" key="6">
    <source>
        <dbReference type="SAM" id="MobiDB-lite"/>
    </source>
</evidence>
<dbReference type="InterPro" id="IPR050596">
    <property type="entry name" value="AspAT/PAT-like"/>
</dbReference>
<keyword evidence="3 8" id="KW-0032">Aminotransferase</keyword>
<evidence type="ECO:0000256" key="4">
    <source>
        <dbReference type="ARBA" id="ARBA00022679"/>
    </source>
</evidence>
<organism evidence="8 9">
    <name type="scientific">Streptomyces dangxiongensis</name>
    <dbReference type="NCBI Taxonomy" id="1442032"/>
    <lineage>
        <taxon>Bacteria</taxon>
        <taxon>Bacillati</taxon>
        <taxon>Actinomycetota</taxon>
        <taxon>Actinomycetes</taxon>
        <taxon>Kitasatosporales</taxon>
        <taxon>Streptomycetaceae</taxon>
        <taxon>Streptomyces</taxon>
    </lineage>
</organism>
<sequence>MRRKDLGEDHGPVRYGPPLPADGLPVLPELSAVLAAAASRSDAQPVGGAPALLEAACGYWTRRGLPTVPDQVAAGPGAPALLLALTAALAGDGADVLAPRPCAAWWTPYARILGRPVYHVPTTAESGGVPDPYALLETVRRVRAEGGDPRLLVLSVADDPTATVAPPDLLHETVEAATAEGLHLVSDETWRDTLHDPHGTVLLSPAEMRPDRVTVVTDLAGALLPTGWPAAVARFPATGTGRHLHARVLDILTALGARIAVPVAAAAGYALDEPPPVTERREATVRLHARVAAAAHTAVVDAGALARPPRAGRHLYADLGPLREPLAAQDVGDAQELEDVLTARLGMPAPGGHRFGDDLGALRVRLSTGALLGGTTQERLECLTSPAPLELPQLHRALTSLRSAFGDLRDDAQRRESPR</sequence>
<comment type="cofactor">
    <cofactor evidence="1">
        <name>pyridoxal 5'-phosphate</name>
        <dbReference type="ChEBI" id="CHEBI:597326"/>
    </cofactor>
</comment>
<keyword evidence="9" id="KW-1185">Reference proteome</keyword>